<protein>
    <recommendedName>
        <fullName evidence="3">Immunity protein 42 of polymorphic toxin system</fullName>
    </recommendedName>
</protein>
<organism evidence="1 2">
    <name type="scientific">Actinokineospora auranticolor</name>
    <dbReference type="NCBI Taxonomy" id="155976"/>
    <lineage>
        <taxon>Bacteria</taxon>
        <taxon>Bacillati</taxon>
        <taxon>Actinomycetota</taxon>
        <taxon>Actinomycetes</taxon>
        <taxon>Pseudonocardiales</taxon>
        <taxon>Pseudonocardiaceae</taxon>
        <taxon>Actinokineospora</taxon>
    </lineage>
</organism>
<dbReference type="AlphaFoldDB" id="A0A2S6GXI4"/>
<evidence type="ECO:0000313" key="2">
    <source>
        <dbReference type="Proteomes" id="UP000239203"/>
    </source>
</evidence>
<name>A0A2S6GXI4_9PSEU</name>
<evidence type="ECO:0008006" key="3">
    <source>
        <dbReference type="Google" id="ProtNLM"/>
    </source>
</evidence>
<reference evidence="1 2" key="1">
    <citation type="submission" date="2018-02" db="EMBL/GenBank/DDBJ databases">
        <title>Genomic Encyclopedia of Archaeal and Bacterial Type Strains, Phase II (KMG-II): from individual species to whole genera.</title>
        <authorList>
            <person name="Goeker M."/>
        </authorList>
    </citation>
    <scope>NUCLEOTIDE SEQUENCE [LARGE SCALE GENOMIC DNA]</scope>
    <source>
        <strain evidence="1 2">YU 961-1</strain>
    </source>
</reference>
<proteinExistence type="predicted"/>
<accession>A0A2S6GXI4</accession>
<dbReference type="RefSeq" id="WP_245931166.1">
    <property type="nucleotide sequence ID" value="NZ_CP154825.1"/>
</dbReference>
<comment type="caution">
    <text evidence="1">The sequence shown here is derived from an EMBL/GenBank/DDBJ whole genome shotgun (WGS) entry which is preliminary data.</text>
</comment>
<gene>
    <name evidence="1" type="ORF">CLV40_103507</name>
</gene>
<keyword evidence="2" id="KW-1185">Reference proteome</keyword>
<dbReference type="Proteomes" id="UP000239203">
    <property type="component" value="Unassembled WGS sequence"/>
</dbReference>
<evidence type="ECO:0000313" key="1">
    <source>
        <dbReference type="EMBL" id="PPK69897.1"/>
    </source>
</evidence>
<dbReference type="EMBL" id="PTIX01000003">
    <property type="protein sequence ID" value="PPK69897.1"/>
    <property type="molecule type" value="Genomic_DNA"/>
</dbReference>
<sequence length="172" mass="19087">MVGALVFGSRAGFGVEFHVDRDPDLLCVDLFVGGIHVDARDNAFYPPLLVKKLKDELGRFRAPTARPADLTSSPLAAFRIAEDWTYDDTKAGVELAAHRFLEWGECTDDVLAFAFPDGDRIHLTCRVYGDEDPRASTVSRASLVETLEHSLVVAEREWSARLAIRLRANDTP</sequence>